<keyword evidence="2" id="KW-1185">Reference proteome</keyword>
<name>A0ABZ2FM82_9PSED</name>
<dbReference type="EMBL" id="CP145723">
    <property type="protein sequence ID" value="WWM65032.1"/>
    <property type="molecule type" value="Genomic_DNA"/>
</dbReference>
<dbReference type="Proteomes" id="UP001372714">
    <property type="component" value="Chromosome"/>
</dbReference>
<protein>
    <submittedName>
        <fullName evidence="1">Uncharacterized protein</fullName>
    </submittedName>
</protein>
<evidence type="ECO:0000313" key="1">
    <source>
        <dbReference type="EMBL" id="WWM65032.1"/>
    </source>
</evidence>
<accession>A0ABZ2FM82</accession>
<gene>
    <name evidence="1" type="ORF">V6W80_14985</name>
</gene>
<evidence type="ECO:0000313" key="2">
    <source>
        <dbReference type="Proteomes" id="UP001372714"/>
    </source>
</evidence>
<organism evidence="1 2">
    <name type="scientific">Pseudomonas benzopyrenica</name>
    <dbReference type="NCBI Taxonomy" id="2993566"/>
    <lineage>
        <taxon>Bacteria</taxon>
        <taxon>Pseudomonadati</taxon>
        <taxon>Pseudomonadota</taxon>
        <taxon>Gammaproteobacteria</taxon>
        <taxon>Pseudomonadales</taxon>
        <taxon>Pseudomonadaceae</taxon>
        <taxon>Pseudomonas</taxon>
    </lineage>
</organism>
<sequence>MNVFSVLSDPDNPISLSESSYHKATQRAHPYVQIRDGETKCYALCPSCKNPVHLRNRIVKNTVAKTLYAAHVAFSVAGLAEYSQERYQICPLANPQRLDRAGGKKHPGAVAADLKRFFLENADLVIDFLEKRIGLALPDYARENMLKDFGANRAFEYAGVTKYNLPLAFAYLTEAQAMTGFEIMKNQQGLAAAITGKCQDFEVTSRGVRQYISRKKTGEVPTSRSSKLYLSFHDHEISKEQPEKQTVTMVVNETPDPKMPDVYREIYRQSISLDGVLFLRTCLRRARLLSMAKAHIG</sequence>
<proteinExistence type="predicted"/>
<dbReference type="RefSeq" id="WP_338544683.1">
    <property type="nucleotide sequence ID" value="NZ_CP145723.1"/>
</dbReference>
<reference evidence="1 2" key="1">
    <citation type="submission" date="2024-02" db="EMBL/GenBank/DDBJ databases">
        <title>The whole genome sequence of Pseudomonas benzopyrenica MLY92.</title>
        <authorList>
            <person name="Liu Y."/>
        </authorList>
    </citation>
    <scope>NUCLEOTIDE SEQUENCE [LARGE SCALE GENOMIC DNA]</scope>
    <source>
        <strain evidence="1 2">MLY92</strain>
    </source>
</reference>